<dbReference type="KEGG" id="pbap:Pla133_09640"/>
<gene>
    <name evidence="2" type="ORF">Pla133_09640</name>
</gene>
<evidence type="ECO:0000256" key="1">
    <source>
        <dbReference type="ARBA" id="ARBA00022729"/>
    </source>
</evidence>
<dbReference type="Proteomes" id="UP000316921">
    <property type="component" value="Chromosome"/>
</dbReference>
<sequence>MAVGDLDGDAHPDLAVTNAHTNSDSITAYRGSSQVSLWTDQGSALGGQLGDWCRPRRS</sequence>
<proteinExistence type="predicted"/>
<organism evidence="2 3">
    <name type="scientific">Engelhardtia mirabilis</name>
    <dbReference type="NCBI Taxonomy" id="2528011"/>
    <lineage>
        <taxon>Bacteria</taxon>
        <taxon>Pseudomonadati</taxon>
        <taxon>Planctomycetota</taxon>
        <taxon>Planctomycetia</taxon>
        <taxon>Planctomycetia incertae sedis</taxon>
        <taxon>Engelhardtia</taxon>
    </lineage>
</organism>
<dbReference type="EMBL" id="CP036287">
    <property type="protein sequence ID" value="QDU65898.1"/>
    <property type="molecule type" value="Genomic_DNA"/>
</dbReference>
<dbReference type="AlphaFoldDB" id="A0A518BFZ2"/>
<name>A0A518BFZ2_9BACT</name>
<dbReference type="Pfam" id="PF01839">
    <property type="entry name" value="FG-GAP"/>
    <property type="match status" value="1"/>
</dbReference>
<keyword evidence="3" id="KW-1185">Reference proteome</keyword>
<dbReference type="InterPro" id="IPR028994">
    <property type="entry name" value="Integrin_alpha_N"/>
</dbReference>
<evidence type="ECO:0000313" key="3">
    <source>
        <dbReference type="Proteomes" id="UP000316921"/>
    </source>
</evidence>
<dbReference type="SUPFAM" id="SSF69318">
    <property type="entry name" value="Integrin alpha N-terminal domain"/>
    <property type="match status" value="1"/>
</dbReference>
<keyword evidence="1" id="KW-0732">Signal</keyword>
<evidence type="ECO:0000313" key="2">
    <source>
        <dbReference type="EMBL" id="QDU65898.1"/>
    </source>
</evidence>
<protein>
    <recommendedName>
        <fullName evidence="4">FG-GAP repeat protein</fullName>
    </recommendedName>
</protein>
<accession>A0A518BFZ2</accession>
<evidence type="ECO:0008006" key="4">
    <source>
        <dbReference type="Google" id="ProtNLM"/>
    </source>
</evidence>
<reference evidence="2 3" key="1">
    <citation type="submission" date="2019-02" db="EMBL/GenBank/DDBJ databases">
        <title>Deep-cultivation of Planctomycetes and their phenomic and genomic characterization uncovers novel biology.</title>
        <authorList>
            <person name="Wiegand S."/>
            <person name="Jogler M."/>
            <person name="Boedeker C."/>
            <person name="Pinto D."/>
            <person name="Vollmers J."/>
            <person name="Rivas-Marin E."/>
            <person name="Kohn T."/>
            <person name="Peeters S.H."/>
            <person name="Heuer A."/>
            <person name="Rast P."/>
            <person name="Oberbeckmann S."/>
            <person name="Bunk B."/>
            <person name="Jeske O."/>
            <person name="Meyerdierks A."/>
            <person name="Storesund J.E."/>
            <person name="Kallscheuer N."/>
            <person name="Luecker S."/>
            <person name="Lage O.M."/>
            <person name="Pohl T."/>
            <person name="Merkel B.J."/>
            <person name="Hornburger P."/>
            <person name="Mueller R.-W."/>
            <person name="Bruemmer F."/>
            <person name="Labrenz M."/>
            <person name="Spormann A.M."/>
            <person name="Op den Camp H."/>
            <person name="Overmann J."/>
            <person name="Amann R."/>
            <person name="Jetten M.S.M."/>
            <person name="Mascher T."/>
            <person name="Medema M.H."/>
            <person name="Devos D.P."/>
            <person name="Kaster A.-K."/>
            <person name="Ovreas L."/>
            <person name="Rohde M."/>
            <person name="Galperin M.Y."/>
            <person name="Jogler C."/>
        </authorList>
    </citation>
    <scope>NUCLEOTIDE SEQUENCE [LARGE SCALE GENOMIC DNA]</scope>
    <source>
        <strain evidence="2 3">Pla133</strain>
    </source>
</reference>
<dbReference type="InterPro" id="IPR013517">
    <property type="entry name" value="FG-GAP"/>
</dbReference>